<sequence>MSGLFGAIAEGLQIKAENSTTIGDVEAIWAGLFGGGPAKSGATVNWKTALQCTTVVACARRIAEALMVPRKVYRRDPNSTTRQEDRDHPLYSVVEDAPNQWQSGLEYFETIGLHLALTFNHYSYIGRVRGQINELIPLDPDGATPQLQRDGRLTYRVRLFDNTYSTFEADEIWHIRGPSWNGSVGMDAIKLMREAIGLSIATEETHSRLHANGAQPGGILTTEKELKGPARARLKEQWAQNQVGLANKFRTAVLDNGLTWQPLAMSGVDSQHIEVRQFQVEEICRAMCVMPIMVGFSGDKAPTYASAEQLFLAHLVHTVRPWHDRVASSAKRWLLTPQERKAGYYLAFTEQAFLSPAMKDKAEYFKVALGGGGNPGWVTPDEVRGFDEMPPLPGGNRLYVPVNVTPIDDDGYPRPTKQPAANKEPADG</sequence>
<name>A0A6G4W6R0_9HYPH</name>
<feature type="region of interest" description="Disordered" evidence="1">
    <location>
        <begin position="403"/>
        <end position="428"/>
    </location>
</feature>
<gene>
    <name evidence="2" type="ORF">G6N73_04470</name>
</gene>
<dbReference type="Proteomes" id="UP001642900">
    <property type="component" value="Unassembled WGS sequence"/>
</dbReference>
<protein>
    <submittedName>
        <fullName evidence="2">Phage portal protein</fullName>
    </submittedName>
</protein>
<evidence type="ECO:0000256" key="1">
    <source>
        <dbReference type="SAM" id="MobiDB-lite"/>
    </source>
</evidence>
<comment type="caution">
    <text evidence="2">The sequence shown here is derived from an EMBL/GenBank/DDBJ whole genome shotgun (WGS) entry which is preliminary data.</text>
</comment>
<accession>A0A6G4W6R0</accession>
<dbReference type="InterPro" id="IPR006944">
    <property type="entry name" value="Phage/GTA_portal"/>
</dbReference>
<dbReference type="InterPro" id="IPR006427">
    <property type="entry name" value="Portal_HK97"/>
</dbReference>
<dbReference type="RefSeq" id="WP_165023941.1">
    <property type="nucleotide sequence ID" value="NZ_JAAKZF010000003.1"/>
</dbReference>
<dbReference type="EMBL" id="JAAKZF010000003">
    <property type="protein sequence ID" value="NGO50441.1"/>
    <property type="molecule type" value="Genomic_DNA"/>
</dbReference>
<dbReference type="AlphaFoldDB" id="A0A6G4W6R0"/>
<keyword evidence="3" id="KW-1185">Reference proteome</keyword>
<organism evidence="2 3">
    <name type="scientific">Allomesorhizobium camelthorni</name>
    <dbReference type="NCBI Taxonomy" id="475069"/>
    <lineage>
        <taxon>Bacteria</taxon>
        <taxon>Pseudomonadati</taxon>
        <taxon>Pseudomonadota</taxon>
        <taxon>Alphaproteobacteria</taxon>
        <taxon>Hyphomicrobiales</taxon>
        <taxon>Phyllobacteriaceae</taxon>
        <taxon>Allomesorhizobium</taxon>
    </lineage>
</organism>
<dbReference type="NCBIfam" id="TIGR01537">
    <property type="entry name" value="portal_HK97"/>
    <property type="match status" value="1"/>
</dbReference>
<dbReference type="Pfam" id="PF04860">
    <property type="entry name" value="Phage_portal"/>
    <property type="match status" value="1"/>
</dbReference>
<evidence type="ECO:0000313" key="3">
    <source>
        <dbReference type="Proteomes" id="UP001642900"/>
    </source>
</evidence>
<evidence type="ECO:0000313" key="2">
    <source>
        <dbReference type="EMBL" id="NGO50441.1"/>
    </source>
</evidence>
<reference evidence="2 3" key="1">
    <citation type="submission" date="2020-02" db="EMBL/GenBank/DDBJ databases">
        <title>Genome sequence of strain CCNWXJ40-4.</title>
        <authorList>
            <person name="Gao J."/>
            <person name="Sun J."/>
        </authorList>
    </citation>
    <scope>NUCLEOTIDE SEQUENCE [LARGE SCALE GENOMIC DNA]</scope>
    <source>
        <strain evidence="2 3">CCNWXJ 40-4</strain>
    </source>
</reference>
<proteinExistence type="predicted"/>